<feature type="transmembrane region" description="Helical" evidence="1">
    <location>
        <begin position="193"/>
        <end position="216"/>
    </location>
</feature>
<keyword evidence="3" id="KW-1185">Reference proteome</keyword>
<name>A0A916RZ37_9BACT</name>
<dbReference type="EMBL" id="BMJB01000002">
    <property type="protein sequence ID" value="GGA76381.1"/>
    <property type="molecule type" value="Genomic_DNA"/>
</dbReference>
<sequence length="221" mass="23915">MIYAVLTSPGFITRYNAHFPDKPLLYSVYVWTGLFHYAFEGLWILAALVLALGGLAREKATGVAPFSLALPVRRMNLFLIRAAMAFAQSVVLGLASALLIPALSSLVGEAYPFSQALGFGAWMTGAGLVILTFGLLISEVFEGEFTAPVVGLCSLTAIFLGYRSHTFRGWNVFDVMSATASINPQTQLLTGTFHWLDLAACLFFSLVLLFTAGAVVKTRDF</sequence>
<protein>
    <submittedName>
        <fullName evidence="2">Uncharacterized protein</fullName>
    </submittedName>
</protein>
<dbReference type="AlphaFoldDB" id="A0A916RZ37"/>
<evidence type="ECO:0000313" key="3">
    <source>
        <dbReference type="Proteomes" id="UP000648801"/>
    </source>
</evidence>
<evidence type="ECO:0000313" key="2">
    <source>
        <dbReference type="EMBL" id="GGA76381.1"/>
    </source>
</evidence>
<keyword evidence="1" id="KW-1133">Transmembrane helix</keyword>
<dbReference type="Proteomes" id="UP000648801">
    <property type="component" value="Unassembled WGS sequence"/>
</dbReference>
<reference evidence="2" key="1">
    <citation type="journal article" date="2014" name="Int. J. Syst. Evol. Microbiol.">
        <title>Complete genome sequence of Corynebacterium casei LMG S-19264T (=DSM 44701T), isolated from a smear-ripened cheese.</title>
        <authorList>
            <consortium name="US DOE Joint Genome Institute (JGI-PGF)"/>
            <person name="Walter F."/>
            <person name="Albersmeier A."/>
            <person name="Kalinowski J."/>
            <person name="Ruckert C."/>
        </authorList>
    </citation>
    <scope>NUCLEOTIDE SEQUENCE</scope>
    <source>
        <strain evidence="2">CGMCC 1.15447</strain>
    </source>
</reference>
<organism evidence="2 3">
    <name type="scientific">Edaphobacter acidisoli</name>
    <dbReference type="NCBI Taxonomy" id="2040573"/>
    <lineage>
        <taxon>Bacteria</taxon>
        <taxon>Pseudomonadati</taxon>
        <taxon>Acidobacteriota</taxon>
        <taxon>Terriglobia</taxon>
        <taxon>Terriglobales</taxon>
        <taxon>Acidobacteriaceae</taxon>
        <taxon>Edaphobacter</taxon>
    </lineage>
</organism>
<keyword evidence="1" id="KW-0812">Transmembrane</keyword>
<feature type="transmembrane region" description="Helical" evidence="1">
    <location>
        <begin position="34"/>
        <end position="56"/>
    </location>
</feature>
<feature type="transmembrane region" description="Helical" evidence="1">
    <location>
        <begin position="145"/>
        <end position="162"/>
    </location>
</feature>
<comment type="caution">
    <text evidence="2">The sequence shown here is derived from an EMBL/GenBank/DDBJ whole genome shotgun (WGS) entry which is preliminary data.</text>
</comment>
<proteinExistence type="predicted"/>
<gene>
    <name evidence="2" type="ORF">GCM10011507_29720</name>
</gene>
<keyword evidence="1" id="KW-0472">Membrane</keyword>
<accession>A0A916RZ37</accession>
<reference evidence="2" key="2">
    <citation type="submission" date="2020-09" db="EMBL/GenBank/DDBJ databases">
        <authorList>
            <person name="Sun Q."/>
            <person name="Zhou Y."/>
        </authorList>
    </citation>
    <scope>NUCLEOTIDE SEQUENCE</scope>
    <source>
        <strain evidence="2">CGMCC 1.15447</strain>
    </source>
</reference>
<feature type="transmembrane region" description="Helical" evidence="1">
    <location>
        <begin position="77"/>
        <end position="99"/>
    </location>
</feature>
<evidence type="ECO:0000256" key="1">
    <source>
        <dbReference type="SAM" id="Phobius"/>
    </source>
</evidence>
<feature type="transmembrane region" description="Helical" evidence="1">
    <location>
        <begin position="119"/>
        <end position="138"/>
    </location>
</feature>